<feature type="binding site" evidence="5">
    <location>
        <position position="115"/>
    </location>
    <ligand>
        <name>Mg(2+)</name>
        <dbReference type="ChEBI" id="CHEBI:18420"/>
    </ligand>
</feature>
<keyword evidence="7" id="KW-1185">Reference proteome</keyword>
<feature type="binding site" evidence="5">
    <location>
        <begin position="44"/>
        <end position="45"/>
    </location>
    <ligand>
        <name>3-methyl-2-oxobutanoate</name>
        <dbReference type="ChEBI" id="CHEBI:11851"/>
    </ligand>
</feature>
<dbReference type="GO" id="GO:0003864">
    <property type="term" value="F:3-methyl-2-oxobutanoate hydroxymethyltransferase activity"/>
    <property type="evidence" value="ECO:0007669"/>
    <property type="project" value="UniProtKB-EC"/>
</dbReference>
<feature type="binding site" evidence="5">
    <location>
        <position position="113"/>
    </location>
    <ligand>
        <name>3-methyl-2-oxobutanoate</name>
        <dbReference type="ChEBI" id="CHEBI:11851"/>
    </ligand>
</feature>
<keyword evidence="5" id="KW-0479">Metal-binding</keyword>
<feature type="active site" description="Proton acceptor" evidence="5">
    <location>
        <position position="182"/>
    </location>
</feature>
<dbReference type="HAMAP" id="MF_00156">
    <property type="entry name" value="PanB"/>
    <property type="match status" value="1"/>
</dbReference>
<keyword evidence="5" id="KW-0460">Magnesium</keyword>
<dbReference type="InterPro" id="IPR040442">
    <property type="entry name" value="Pyrv_kinase-like_dom_sf"/>
</dbReference>
<dbReference type="SUPFAM" id="SSF51621">
    <property type="entry name" value="Phosphoenolpyruvate/pyruvate domain"/>
    <property type="match status" value="1"/>
</dbReference>
<dbReference type="InterPro" id="IPR003700">
    <property type="entry name" value="Pantoate_hydroxy_MeTrfase"/>
</dbReference>
<evidence type="ECO:0000256" key="4">
    <source>
        <dbReference type="ARBA" id="ARBA00022679"/>
    </source>
</evidence>
<sequence length="276" mass="29975">MSKKTILNIKECKNTKKLTMITAYDATSAKIAEKAGIDMILVGDSLGMTMQGNDDTNGVTLGDMIYHTKIVSKNAPNTFIVADMPFMSYEISVSQALESAAEIFRKTGARAVKLEGGETMLPQIKALTDAGIPVMGHLGLTPQRAAMLGGFKAQARTAKGAEKLLEEALMLEEAGCFAVVLEAVPYKIAEIITKKLSIPTISCGAGKYCDGQVLVFHDMLGLSDIAPRFVKKYADLGEQAVQAVQSYIREVEQGEFPALEHSFNISDEEWEKFSHK</sequence>
<dbReference type="NCBIfam" id="NF001452">
    <property type="entry name" value="PRK00311.1"/>
    <property type="match status" value="1"/>
</dbReference>
<organism evidence="6 7">
    <name type="scientific">Taurinivorans muris</name>
    <dbReference type="NCBI Taxonomy" id="2787751"/>
    <lineage>
        <taxon>Bacteria</taxon>
        <taxon>Pseudomonadati</taxon>
        <taxon>Thermodesulfobacteriota</taxon>
        <taxon>Desulfovibrionia</taxon>
        <taxon>Desulfovibrionales</taxon>
        <taxon>Desulfovibrionaceae</taxon>
        <taxon>Taurinivorans</taxon>
    </lineage>
</organism>
<feature type="binding site" evidence="5">
    <location>
        <position position="83"/>
    </location>
    <ligand>
        <name>Mg(2+)</name>
        <dbReference type="ChEBI" id="CHEBI:18420"/>
    </ligand>
</feature>
<keyword evidence="3 5" id="KW-0566">Pantothenate biosynthesis</keyword>
<comment type="cofactor">
    <cofactor evidence="5">
        <name>Mg(2+)</name>
        <dbReference type="ChEBI" id="CHEBI:18420"/>
    </cofactor>
    <text evidence="5">Binds 1 Mg(2+) ion per subunit.</text>
</comment>
<keyword evidence="4 5" id="KW-0808">Transferase</keyword>
<proteinExistence type="inferred from homology"/>
<reference evidence="6" key="1">
    <citation type="submission" date="2020-12" db="EMBL/GenBank/DDBJ databases">
        <title>Taurinivorans muris gen. nov., sp. nov., fundamental and realized metabolic niche of a ubiquitous sulfidogenic bacterium in the murine intestine.</title>
        <authorList>
            <person name="Ye H."/>
            <person name="Hanson B.T."/>
            <person name="Loy A."/>
        </authorList>
    </citation>
    <scope>NUCLEOTIDE SEQUENCE</scope>
    <source>
        <strain evidence="6">LT0009</strain>
    </source>
</reference>
<name>A0ABY5XZE0_9BACT</name>
<evidence type="ECO:0000256" key="2">
    <source>
        <dbReference type="ARBA" id="ARBA00011424"/>
    </source>
</evidence>
<evidence type="ECO:0000313" key="7">
    <source>
        <dbReference type="Proteomes" id="UP001058120"/>
    </source>
</evidence>
<dbReference type="Proteomes" id="UP001058120">
    <property type="component" value="Chromosome"/>
</dbReference>
<protein>
    <recommendedName>
        <fullName evidence="5">3-methyl-2-oxobutanoate hydroxymethyltransferase</fullName>
        <ecNumber evidence="5">2.1.2.11</ecNumber>
    </recommendedName>
    <alternativeName>
        <fullName evidence="5">Ketopantoate hydroxymethyltransferase</fullName>
        <shortName evidence="5">KPHMT</shortName>
    </alternativeName>
</protein>
<gene>
    <name evidence="5 6" type="primary">panB</name>
    <name evidence="6" type="ORF">JBF11_07275</name>
</gene>
<evidence type="ECO:0000256" key="3">
    <source>
        <dbReference type="ARBA" id="ARBA00022655"/>
    </source>
</evidence>
<feature type="binding site" evidence="5">
    <location>
        <position position="83"/>
    </location>
    <ligand>
        <name>3-methyl-2-oxobutanoate</name>
        <dbReference type="ChEBI" id="CHEBI:11851"/>
    </ligand>
</feature>
<dbReference type="InterPro" id="IPR015813">
    <property type="entry name" value="Pyrv/PenolPyrv_kinase-like_dom"/>
</dbReference>
<dbReference type="PANTHER" id="PTHR20881">
    <property type="entry name" value="3-METHYL-2-OXOBUTANOATE HYDROXYMETHYLTRANSFERASE"/>
    <property type="match status" value="1"/>
</dbReference>
<comment type="subunit">
    <text evidence="2 5">Homodecamer; pentamer of dimers.</text>
</comment>
<dbReference type="PIRSF" id="PIRSF000388">
    <property type="entry name" value="Pantoate_hydroxy_MeTrfase"/>
    <property type="match status" value="1"/>
</dbReference>
<evidence type="ECO:0000313" key="6">
    <source>
        <dbReference type="EMBL" id="UWX05253.1"/>
    </source>
</evidence>
<dbReference type="CDD" id="cd06557">
    <property type="entry name" value="KPHMT-like"/>
    <property type="match status" value="1"/>
</dbReference>
<evidence type="ECO:0000256" key="1">
    <source>
        <dbReference type="ARBA" id="ARBA00008676"/>
    </source>
</evidence>
<dbReference type="RefSeq" id="WP_334314823.1">
    <property type="nucleotide sequence ID" value="NZ_CP065938.1"/>
</dbReference>
<feature type="binding site" evidence="5">
    <location>
        <position position="44"/>
    </location>
    <ligand>
        <name>Mg(2+)</name>
        <dbReference type="ChEBI" id="CHEBI:18420"/>
    </ligand>
</feature>
<dbReference type="NCBIfam" id="TIGR00222">
    <property type="entry name" value="panB"/>
    <property type="match status" value="1"/>
</dbReference>
<dbReference type="EC" id="2.1.2.11" evidence="5"/>
<dbReference type="Gene3D" id="3.20.20.60">
    <property type="entry name" value="Phosphoenolpyruvate-binding domains"/>
    <property type="match status" value="1"/>
</dbReference>
<dbReference type="PANTHER" id="PTHR20881:SF0">
    <property type="entry name" value="3-METHYL-2-OXOBUTANOATE HYDROXYMETHYLTRANSFERASE"/>
    <property type="match status" value="1"/>
</dbReference>
<evidence type="ECO:0000256" key="5">
    <source>
        <dbReference type="HAMAP-Rule" id="MF_00156"/>
    </source>
</evidence>
<comment type="similarity">
    <text evidence="1 5">Belongs to the PanB family.</text>
</comment>
<accession>A0ABY5XZE0</accession>
<keyword evidence="5" id="KW-0963">Cytoplasm</keyword>
<comment type="pathway">
    <text evidence="5">Cofactor biosynthesis; (R)-pantothenate biosynthesis; (R)-pantoate from 3-methyl-2-oxobutanoate: step 1/2.</text>
</comment>
<comment type="subcellular location">
    <subcellularLocation>
        <location evidence="5">Cytoplasm</location>
    </subcellularLocation>
</comment>
<dbReference type="Pfam" id="PF02548">
    <property type="entry name" value="Pantoate_transf"/>
    <property type="match status" value="1"/>
</dbReference>
<dbReference type="EMBL" id="CP065938">
    <property type="protein sequence ID" value="UWX05253.1"/>
    <property type="molecule type" value="Genomic_DNA"/>
</dbReference>
<comment type="catalytic activity">
    <reaction evidence="5">
        <text>(6R)-5,10-methylene-5,6,7,8-tetrahydrofolate + 3-methyl-2-oxobutanoate + H2O = 2-dehydropantoate + (6S)-5,6,7,8-tetrahydrofolate</text>
        <dbReference type="Rhea" id="RHEA:11824"/>
        <dbReference type="ChEBI" id="CHEBI:11561"/>
        <dbReference type="ChEBI" id="CHEBI:11851"/>
        <dbReference type="ChEBI" id="CHEBI:15377"/>
        <dbReference type="ChEBI" id="CHEBI:15636"/>
        <dbReference type="ChEBI" id="CHEBI:57453"/>
        <dbReference type="EC" id="2.1.2.11"/>
    </reaction>
</comment>
<comment type="function">
    <text evidence="5">Catalyzes the reversible reaction in which hydroxymethyl group from 5,10-methylenetetrahydrofolate is transferred onto alpha-ketoisovalerate to form ketopantoate.</text>
</comment>